<accession>A0A7T0LLS1</accession>
<sequence length="147" mass="16393">MYNIEVDGHHNYHVATEHQTWILVHNNDDCVPVPRKPGRDFDFDTREEALHAAAVAHGAPADIPLDEMAVHAKPQYGNNPNLIGPKGEPWEQVDVMWQNPDGSLGQARDIAHHASGHRFNDRTPPEVAPPHYHGPEGYGHYYYPAGG</sequence>
<organism evidence="1 2">
    <name type="scientific">Actinomyces respiraculi</name>
    <dbReference type="NCBI Taxonomy" id="2744574"/>
    <lineage>
        <taxon>Bacteria</taxon>
        <taxon>Bacillati</taxon>
        <taxon>Actinomycetota</taxon>
        <taxon>Actinomycetes</taxon>
        <taxon>Actinomycetales</taxon>
        <taxon>Actinomycetaceae</taxon>
        <taxon>Actinomyces</taxon>
    </lineage>
</organism>
<dbReference type="NCBIfam" id="TIGR01443">
    <property type="entry name" value="intein_Cterm"/>
    <property type="match status" value="1"/>
</dbReference>
<evidence type="ECO:0000313" key="2">
    <source>
        <dbReference type="Proteomes" id="UP000594637"/>
    </source>
</evidence>
<reference evidence="1 2" key="1">
    <citation type="submission" date="2020-11" db="EMBL/GenBank/DDBJ databases">
        <title>Actinomyces sp. ZJ750.</title>
        <authorList>
            <person name="Zhou J."/>
        </authorList>
    </citation>
    <scope>NUCLEOTIDE SEQUENCE [LARGE SCALE GENOMIC DNA]</scope>
    <source>
        <strain evidence="1 2">ZJ750</strain>
    </source>
</reference>
<name>A0A7T0LLS1_9ACTO</name>
<dbReference type="InterPro" id="IPR030934">
    <property type="entry name" value="Intein_C"/>
</dbReference>
<evidence type="ECO:0000313" key="1">
    <source>
        <dbReference type="EMBL" id="QPL06030.1"/>
    </source>
</evidence>
<gene>
    <name evidence="1" type="ORF">ID810_03545</name>
</gene>
<keyword evidence="2" id="KW-1185">Reference proteome</keyword>
<dbReference type="KEGG" id="arep:ID810_03545"/>
<protein>
    <recommendedName>
        <fullName evidence="3">Intein C-terminal splicing domain-containing protein</fullName>
    </recommendedName>
</protein>
<dbReference type="AlphaFoldDB" id="A0A7T0LLS1"/>
<dbReference type="RefSeq" id="WP_166855132.1">
    <property type="nucleotide sequence ID" value="NZ_CP063989.1"/>
</dbReference>
<proteinExistence type="predicted"/>
<dbReference type="Proteomes" id="UP000594637">
    <property type="component" value="Chromosome"/>
</dbReference>
<dbReference type="EMBL" id="CP063989">
    <property type="protein sequence ID" value="QPL06030.1"/>
    <property type="molecule type" value="Genomic_DNA"/>
</dbReference>
<evidence type="ECO:0008006" key="3">
    <source>
        <dbReference type="Google" id="ProtNLM"/>
    </source>
</evidence>